<gene>
    <name evidence="2" type="ORF">JF50_22000</name>
</gene>
<keyword evidence="1" id="KW-1133">Transmembrane helix</keyword>
<evidence type="ECO:0000256" key="1">
    <source>
        <dbReference type="SAM" id="Phobius"/>
    </source>
</evidence>
<proteinExistence type="predicted"/>
<dbReference type="Proteomes" id="UP000031327">
    <property type="component" value="Unassembled WGS sequence"/>
</dbReference>
<accession>A0A0C1Q550</accession>
<keyword evidence="1" id="KW-0472">Membrane</keyword>
<feature type="transmembrane region" description="Helical" evidence="1">
    <location>
        <begin position="85"/>
        <end position="101"/>
    </location>
</feature>
<organism evidence="2 3">
    <name type="scientific">Pseudoalteromonas luteoviolacea</name>
    <dbReference type="NCBI Taxonomy" id="43657"/>
    <lineage>
        <taxon>Bacteria</taxon>
        <taxon>Pseudomonadati</taxon>
        <taxon>Pseudomonadota</taxon>
        <taxon>Gammaproteobacteria</taxon>
        <taxon>Alteromonadales</taxon>
        <taxon>Pseudoalteromonadaceae</taxon>
        <taxon>Pseudoalteromonas</taxon>
    </lineage>
</organism>
<feature type="transmembrane region" description="Helical" evidence="1">
    <location>
        <begin position="42"/>
        <end position="73"/>
    </location>
</feature>
<dbReference type="EMBL" id="JWIC01000010">
    <property type="protein sequence ID" value="KID54595.1"/>
    <property type="molecule type" value="Genomic_DNA"/>
</dbReference>
<dbReference type="RefSeq" id="WP_039611497.1">
    <property type="nucleotide sequence ID" value="NZ_JWIC01000010.1"/>
</dbReference>
<reference evidence="2 3" key="1">
    <citation type="submission" date="2014-12" db="EMBL/GenBank/DDBJ databases">
        <title>Draft Genome Sequence of Pseudoalteromonas luteoviolacea HI1.</title>
        <authorList>
            <person name="Asahina A.Y."/>
            <person name="Hadfield M.G."/>
        </authorList>
    </citation>
    <scope>NUCLEOTIDE SEQUENCE [LARGE SCALE GENOMIC DNA]</scope>
    <source>
        <strain evidence="2 3">HI1</strain>
    </source>
</reference>
<evidence type="ECO:0000313" key="2">
    <source>
        <dbReference type="EMBL" id="KID54595.1"/>
    </source>
</evidence>
<keyword evidence="1" id="KW-0812">Transmembrane</keyword>
<evidence type="ECO:0000313" key="3">
    <source>
        <dbReference type="Proteomes" id="UP000031327"/>
    </source>
</evidence>
<dbReference type="AlphaFoldDB" id="A0A0C1Q550"/>
<protein>
    <recommendedName>
        <fullName evidence="4">DUF3325 domain-containing protein</fullName>
    </recommendedName>
</protein>
<dbReference type="OrthoDB" id="6316042at2"/>
<name>A0A0C1Q550_9GAMM</name>
<evidence type="ECO:0008006" key="4">
    <source>
        <dbReference type="Google" id="ProtNLM"/>
    </source>
</evidence>
<sequence>MIALFSFVLLGLALFAHSKYWPYAKISGVARLFDYVTPSRMLMVSVMVLSVFYYFQLGLIAALFLVFFALSIGLPLVVMMGHHRGTSPILMLLVLAALGGVL</sequence>
<comment type="caution">
    <text evidence="2">The sequence shown here is derived from an EMBL/GenBank/DDBJ whole genome shotgun (WGS) entry which is preliminary data.</text>
</comment>